<protein>
    <submittedName>
        <fullName evidence="4">Putative auto-transporter adhesin, head GIN domain</fullName>
    </submittedName>
</protein>
<feature type="chain" id="PRO_5009260499" evidence="2">
    <location>
        <begin position="22"/>
        <end position="241"/>
    </location>
</feature>
<gene>
    <name evidence="4" type="ORF">SAMN05216490_1307</name>
</gene>
<dbReference type="OrthoDB" id="5585143at2"/>
<sequence length="241" mass="25291">MKKAFNYIILFIAGVSIAVGASSCRFGCVHGSGHQTSETRNVASFTKLDISGGFNLVLKQDSSTKLTITADDNLLKYVKTNVSDGVLHIHTKKNICNGGPMIVHVGIRDLEEIKGSGAIEVTAEGKIVTKDIAFRTSGASKITLDLDAANVTTETSGAGELFLTGQASSHHIDISGVGKVHAYDFVVGNYYISTSGAGECQINVLHSLEIHSSGASEVKYKGNPASVTNDKSGASSVEKVD</sequence>
<organism evidence="4 5">
    <name type="scientific">Mucilaginibacter mallensis</name>
    <dbReference type="NCBI Taxonomy" id="652787"/>
    <lineage>
        <taxon>Bacteria</taxon>
        <taxon>Pseudomonadati</taxon>
        <taxon>Bacteroidota</taxon>
        <taxon>Sphingobacteriia</taxon>
        <taxon>Sphingobacteriales</taxon>
        <taxon>Sphingobacteriaceae</taxon>
        <taxon>Mucilaginibacter</taxon>
    </lineage>
</organism>
<evidence type="ECO:0000256" key="1">
    <source>
        <dbReference type="SAM" id="MobiDB-lite"/>
    </source>
</evidence>
<dbReference type="PANTHER" id="PTHR39200:SF1">
    <property type="entry name" value="AUTO-TRANSPORTER ADHESIN HEAD GIN DOMAIN-CONTAINING PROTEIN-RELATED"/>
    <property type="match status" value="1"/>
</dbReference>
<keyword evidence="5" id="KW-1185">Reference proteome</keyword>
<dbReference type="InterPro" id="IPR021255">
    <property type="entry name" value="DUF2807"/>
</dbReference>
<feature type="signal peptide" evidence="2">
    <location>
        <begin position="1"/>
        <end position="21"/>
    </location>
</feature>
<dbReference type="PROSITE" id="PS51257">
    <property type="entry name" value="PROKAR_LIPOPROTEIN"/>
    <property type="match status" value="1"/>
</dbReference>
<feature type="region of interest" description="Disordered" evidence="1">
    <location>
        <begin position="219"/>
        <end position="241"/>
    </location>
</feature>
<evidence type="ECO:0000313" key="4">
    <source>
        <dbReference type="EMBL" id="SDS52227.1"/>
    </source>
</evidence>
<accession>A0A1H1SW05</accession>
<dbReference type="Gene3D" id="2.160.20.120">
    <property type="match status" value="1"/>
</dbReference>
<evidence type="ECO:0000259" key="3">
    <source>
        <dbReference type="Pfam" id="PF10988"/>
    </source>
</evidence>
<dbReference type="EMBL" id="LT629740">
    <property type="protein sequence ID" value="SDS52227.1"/>
    <property type="molecule type" value="Genomic_DNA"/>
</dbReference>
<dbReference type="STRING" id="652787.SAMN05216490_1307"/>
<feature type="compositionally biased region" description="Polar residues" evidence="1">
    <location>
        <begin position="225"/>
        <end position="235"/>
    </location>
</feature>
<dbReference type="Proteomes" id="UP000199679">
    <property type="component" value="Chromosome I"/>
</dbReference>
<evidence type="ECO:0000256" key="2">
    <source>
        <dbReference type="SAM" id="SignalP"/>
    </source>
</evidence>
<dbReference type="RefSeq" id="WP_091370480.1">
    <property type="nucleotide sequence ID" value="NZ_LT629740.1"/>
</dbReference>
<keyword evidence="2" id="KW-0732">Signal</keyword>
<feature type="domain" description="Putative auto-transporter adhesin head GIN" evidence="3">
    <location>
        <begin position="45"/>
        <end position="224"/>
    </location>
</feature>
<dbReference type="Pfam" id="PF10988">
    <property type="entry name" value="DUF2807"/>
    <property type="match status" value="1"/>
</dbReference>
<dbReference type="PANTHER" id="PTHR39200">
    <property type="entry name" value="HYPOTHETICAL EXPORTED PROTEIN"/>
    <property type="match status" value="1"/>
</dbReference>
<evidence type="ECO:0000313" key="5">
    <source>
        <dbReference type="Proteomes" id="UP000199679"/>
    </source>
</evidence>
<proteinExistence type="predicted"/>
<name>A0A1H1SW05_MUCMA</name>
<reference evidence="4 5" key="1">
    <citation type="submission" date="2016-10" db="EMBL/GenBank/DDBJ databases">
        <authorList>
            <person name="de Groot N.N."/>
        </authorList>
    </citation>
    <scope>NUCLEOTIDE SEQUENCE [LARGE SCALE GENOMIC DNA]</scope>
    <source>
        <strain evidence="4 5">MP1X4</strain>
    </source>
</reference>
<dbReference type="AlphaFoldDB" id="A0A1H1SW05"/>